<accession>A0A0N1INQ0</accession>
<name>A0A0N1INQ0_PAPMA</name>
<sequence>MVQARVSGTGSGMRRLQALRPLRPVGHIRSYNRRSFVESEEYPGANNHDPGLLWTGLGRRLPPFCFRPIVENNAVSGVASRNYHSIKPPQVKLRSYESRVKNKKMESKTIYDILILMLKNCCINAVHVMLSCPYSTSGRAVIITMSFGFVSRRQLTRLSD</sequence>
<protein>
    <submittedName>
        <fullName evidence="1">Uncharacterized protein</fullName>
    </submittedName>
</protein>
<organism evidence="1 2">
    <name type="scientific">Papilio machaon</name>
    <name type="common">Old World swallowtail butterfly</name>
    <dbReference type="NCBI Taxonomy" id="76193"/>
    <lineage>
        <taxon>Eukaryota</taxon>
        <taxon>Metazoa</taxon>
        <taxon>Ecdysozoa</taxon>
        <taxon>Arthropoda</taxon>
        <taxon>Hexapoda</taxon>
        <taxon>Insecta</taxon>
        <taxon>Pterygota</taxon>
        <taxon>Neoptera</taxon>
        <taxon>Endopterygota</taxon>
        <taxon>Lepidoptera</taxon>
        <taxon>Glossata</taxon>
        <taxon>Ditrysia</taxon>
        <taxon>Papilionoidea</taxon>
        <taxon>Papilionidae</taxon>
        <taxon>Papilioninae</taxon>
        <taxon>Papilio</taxon>
    </lineage>
</organism>
<evidence type="ECO:0000313" key="2">
    <source>
        <dbReference type="Proteomes" id="UP000053240"/>
    </source>
</evidence>
<reference evidence="1 2" key="1">
    <citation type="journal article" date="2015" name="Nat. Commun.">
        <title>Outbred genome sequencing and CRISPR/Cas9 gene editing in butterflies.</title>
        <authorList>
            <person name="Li X."/>
            <person name="Fan D."/>
            <person name="Zhang W."/>
            <person name="Liu G."/>
            <person name="Zhang L."/>
            <person name="Zhao L."/>
            <person name="Fang X."/>
            <person name="Chen L."/>
            <person name="Dong Y."/>
            <person name="Chen Y."/>
            <person name="Ding Y."/>
            <person name="Zhao R."/>
            <person name="Feng M."/>
            <person name="Zhu Y."/>
            <person name="Feng Y."/>
            <person name="Jiang X."/>
            <person name="Zhu D."/>
            <person name="Xiang H."/>
            <person name="Feng X."/>
            <person name="Li S."/>
            <person name="Wang J."/>
            <person name="Zhang G."/>
            <person name="Kronforst M.R."/>
            <person name="Wang W."/>
        </authorList>
    </citation>
    <scope>NUCLEOTIDE SEQUENCE [LARGE SCALE GENOMIC DNA]</scope>
    <source>
        <strain evidence="1">Ya'a_city_454_Pm</strain>
        <tissue evidence="1">Whole body</tissue>
    </source>
</reference>
<dbReference type="Proteomes" id="UP000053240">
    <property type="component" value="Unassembled WGS sequence"/>
</dbReference>
<evidence type="ECO:0000313" key="1">
    <source>
        <dbReference type="EMBL" id="KPJ10656.1"/>
    </source>
</evidence>
<keyword evidence="2" id="KW-1185">Reference proteome</keyword>
<dbReference type="EMBL" id="KQ460940">
    <property type="protein sequence ID" value="KPJ10656.1"/>
    <property type="molecule type" value="Genomic_DNA"/>
</dbReference>
<dbReference type="InParanoid" id="A0A0N1INQ0"/>
<proteinExistence type="predicted"/>
<dbReference type="AlphaFoldDB" id="A0A0N1INQ0"/>
<gene>
    <name evidence="1" type="ORF">RR48_04601</name>
</gene>